<feature type="compositionally biased region" description="Polar residues" evidence="1">
    <location>
        <begin position="478"/>
        <end position="498"/>
    </location>
</feature>
<dbReference type="SMART" id="SM01054">
    <property type="entry name" value="CaM_binding"/>
    <property type="match status" value="1"/>
</dbReference>
<gene>
    <name evidence="3" type="ORF">CQW23_33333</name>
</gene>
<feature type="compositionally biased region" description="Basic and acidic residues" evidence="1">
    <location>
        <begin position="9"/>
        <end position="23"/>
    </location>
</feature>
<evidence type="ECO:0000256" key="1">
    <source>
        <dbReference type="SAM" id="MobiDB-lite"/>
    </source>
</evidence>
<dbReference type="STRING" id="33114.A0A2G2V271"/>
<name>A0A2G2V271_CAPBA</name>
<dbReference type="EMBL" id="MLFT02000550">
    <property type="protein sequence ID" value="PHT27073.1"/>
    <property type="molecule type" value="Genomic_DNA"/>
</dbReference>
<reference evidence="3 4" key="1">
    <citation type="journal article" date="2017" name="Genome Biol.">
        <title>New reference genome sequences of hot pepper reveal the massive evolution of plant disease-resistance genes by retroduplication.</title>
        <authorList>
            <person name="Kim S."/>
            <person name="Park J."/>
            <person name="Yeom S.I."/>
            <person name="Kim Y.M."/>
            <person name="Seo E."/>
            <person name="Kim K.T."/>
            <person name="Kim M.S."/>
            <person name="Lee J.M."/>
            <person name="Cheong K."/>
            <person name="Shin H.S."/>
            <person name="Kim S.B."/>
            <person name="Han K."/>
            <person name="Lee J."/>
            <person name="Park M."/>
            <person name="Lee H.A."/>
            <person name="Lee H.Y."/>
            <person name="Lee Y."/>
            <person name="Oh S."/>
            <person name="Lee J.H."/>
            <person name="Choi E."/>
            <person name="Choi E."/>
            <person name="Lee S.E."/>
            <person name="Jeon J."/>
            <person name="Kim H."/>
            <person name="Choi G."/>
            <person name="Song H."/>
            <person name="Lee J."/>
            <person name="Lee S.C."/>
            <person name="Kwon J.K."/>
            <person name="Lee H.Y."/>
            <person name="Koo N."/>
            <person name="Hong Y."/>
            <person name="Kim R.W."/>
            <person name="Kang W.H."/>
            <person name="Huh J.H."/>
            <person name="Kang B.C."/>
            <person name="Yang T.J."/>
            <person name="Lee Y.H."/>
            <person name="Bennetzen J.L."/>
            <person name="Choi D."/>
        </authorList>
    </citation>
    <scope>NUCLEOTIDE SEQUENCE [LARGE SCALE GENOMIC DNA]</scope>
    <source>
        <strain evidence="4">cv. PBC81</strain>
    </source>
</reference>
<comment type="caution">
    <text evidence="3">The sequence shown here is derived from an EMBL/GenBank/DDBJ whole genome shotgun (WGS) entry which is preliminary data.</text>
</comment>
<accession>A0A2G2V271</accession>
<reference evidence="4" key="2">
    <citation type="journal article" date="2017" name="J. Anim. Genet.">
        <title>Multiple reference genome sequences of hot pepper reveal the massive evolution of plant disease resistance genes by retroduplication.</title>
        <authorList>
            <person name="Kim S."/>
            <person name="Park J."/>
            <person name="Yeom S.-I."/>
            <person name="Kim Y.-M."/>
            <person name="Seo E."/>
            <person name="Kim K.-T."/>
            <person name="Kim M.-S."/>
            <person name="Lee J.M."/>
            <person name="Cheong K."/>
            <person name="Shin H.-S."/>
            <person name="Kim S.-B."/>
            <person name="Han K."/>
            <person name="Lee J."/>
            <person name="Park M."/>
            <person name="Lee H.-A."/>
            <person name="Lee H.-Y."/>
            <person name="Lee Y."/>
            <person name="Oh S."/>
            <person name="Lee J.H."/>
            <person name="Choi E."/>
            <person name="Choi E."/>
            <person name="Lee S.E."/>
            <person name="Jeon J."/>
            <person name="Kim H."/>
            <person name="Choi G."/>
            <person name="Song H."/>
            <person name="Lee J."/>
            <person name="Lee S.-C."/>
            <person name="Kwon J.-K."/>
            <person name="Lee H.-Y."/>
            <person name="Koo N."/>
            <person name="Hong Y."/>
            <person name="Kim R.W."/>
            <person name="Kang W.-H."/>
            <person name="Huh J.H."/>
            <person name="Kang B.-C."/>
            <person name="Yang T.-J."/>
            <person name="Lee Y.-H."/>
            <person name="Bennetzen J.L."/>
            <person name="Choi D."/>
        </authorList>
    </citation>
    <scope>NUCLEOTIDE SEQUENCE [LARGE SCALE GENOMIC DNA]</scope>
    <source>
        <strain evidence="4">cv. PBC81</strain>
    </source>
</reference>
<feature type="region of interest" description="Disordered" evidence="1">
    <location>
        <begin position="47"/>
        <end position="72"/>
    </location>
</feature>
<feature type="region of interest" description="Disordered" evidence="1">
    <location>
        <begin position="1"/>
        <end position="23"/>
    </location>
</feature>
<dbReference type="PANTHER" id="PTHR33349">
    <property type="entry name" value="EMB|CAB62594.1"/>
    <property type="match status" value="1"/>
</dbReference>
<feature type="region of interest" description="Disordered" evidence="1">
    <location>
        <begin position="445"/>
        <end position="503"/>
    </location>
</feature>
<dbReference type="Proteomes" id="UP000224567">
    <property type="component" value="Unassembled WGS sequence"/>
</dbReference>
<evidence type="ECO:0000259" key="2">
    <source>
        <dbReference type="SMART" id="SM01054"/>
    </source>
</evidence>
<proteinExistence type="predicted"/>
<feature type="region of interest" description="Disordered" evidence="1">
    <location>
        <begin position="151"/>
        <end position="179"/>
    </location>
</feature>
<evidence type="ECO:0000313" key="3">
    <source>
        <dbReference type="EMBL" id="PHT27073.1"/>
    </source>
</evidence>
<dbReference type="PANTHER" id="PTHR33349:SF1">
    <property type="entry name" value="EMB|CAB62594.1"/>
    <property type="match status" value="1"/>
</dbReference>
<feature type="compositionally biased region" description="Basic and acidic residues" evidence="1">
    <location>
        <begin position="47"/>
        <end position="58"/>
    </location>
</feature>
<dbReference type="AlphaFoldDB" id="A0A2G2V271"/>
<keyword evidence="4" id="KW-1185">Reference proteome</keyword>
<evidence type="ECO:0000313" key="4">
    <source>
        <dbReference type="Proteomes" id="UP000224567"/>
    </source>
</evidence>
<sequence>MLGQGKKLNVVDRRPSPKVHSLEPSEIKRKKILLTPKSVHSRKLDFSSDKMPETEKKMKSSSKILGGVDAGGKKDSVANYRKQIIAPNVSAEKYLKTPTLSSPPKSSSIKPLILRVRRNKSLKLLAPLKDQNKMWRDKIKKLNLEMVPEKTLRTPKVKASPMSSSHLQSRPLSNEEDKKEVVKSVDSALGKYTSSSKMLLHIAEVETVGKNQKKTLRKGKTGCSNDNNSSVVKIKFRRGKIVDLHQETSSPKRLTFRWGRHMGESHDNNIRKRIFKMKGVDGDKSNTIPISGKIVLRHQDVQEKKDVQGLLNNVIEETTSKLVETGKSKVKALVGAFETVTHFPTEMQIFRNPRMLVLLFESTYNFDVVKVSHVLVACPALQSLQILGSGMMAEDNSNELASPVNSVKNESMAEDNTDELVSPVTSVKNDSMDEDNIDELVSPVTSMKNDSAGSKPDKISTIKPRPMSNGNKVLPYYRSSSFTSSYNEGNTKRQSTGKLNAPERGQDVIPHYLRPSTGFCHDFCKYGRKHSSEAKPWHPVSKRKNKLPADEQSPAWTLVGEAKKGTLVKQNLSTPPESVLGEKKKVTGV</sequence>
<dbReference type="GO" id="GO:0005516">
    <property type="term" value="F:calmodulin binding"/>
    <property type="evidence" value="ECO:0007669"/>
    <property type="project" value="InterPro"/>
</dbReference>
<protein>
    <recommendedName>
        <fullName evidence="2">Calmodulin-binding domain-containing protein</fullName>
    </recommendedName>
</protein>
<organism evidence="3 4">
    <name type="scientific">Capsicum baccatum</name>
    <name type="common">Peruvian pepper</name>
    <dbReference type="NCBI Taxonomy" id="33114"/>
    <lineage>
        <taxon>Eukaryota</taxon>
        <taxon>Viridiplantae</taxon>
        <taxon>Streptophyta</taxon>
        <taxon>Embryophyta</taxon>
        <taxon>Tracheophyta</taxon>
        <taxon>Spermatophyta</taxon>
        <taxon>Magnoliopsida</taxon>
        <taxon>eudicotyledons</taxon>
        <taxon>Gunneridae</taxon>
        <taxon>Pentapetalae</taxon>
        <taxon>asterids</taxon>
        <taxon>lamiids</taxon>
        <taxon>Solanales</taxon>
        <taxon>Solanaceae</taxon>
        <taxon>Solanoideae</taxon>
        <taxon>Capsiceae</taxon>
        <taxon>Capsicum</taxon>
    </lineage>
</organism>
<feature type="compositionally biased region" description="Basic and acidic residues" evidence="1">
    <location>
        <begin position="580"/>
        <end position="589"/>
    </location>
</feature>
<dbReference type="OrthoDB" id="1293816at2759"/>
<feature type="compositionally biased region" description="Polar residues" evidence="1">
    <location>
        <begin position="161"/>
        <end position="172"/>
    </location>
</feature>
<dbReference type="InterPro" id="IPR012417">
    <property type="entry name" value="CaM-bd_dom_pln"/>
</dbReference>
<feature type="domain" description="Calmodulin-binding" evidence="2">
    <location>
        <begin position="230"/>
        <end position="342"/>
    </location>
</feature>
<feature type="region of interest" description="Disordered" evidence="1">
    <location>
        <begin position="531"/>
        <end position="589"/>
    </location>
</feature>
<dbReference type="Pfam" id="PF07839">
    <property type="entry name" value="CaM_binding"/>
    <property type="match status" value="1"/>
</dbReference>